<dbReference type="SUPFAM" id="SSF50249">
    <property type="entry name" value="Nucleic acid-binding proteins"/>
    <property type="match status" value="1"/>
</dbReference>
<dbReference type="RefSeq" id="WP_150403827.1">
    <property type="nucleotide sequence ID" value="NZ_VXLC01000010.1"/>
</dbReference>
<proteinExistence type="predicted"/>
<protein>
    <submittedName>
        <fullName evidence="2">Uncharacterized protein</fullName>
    </submittedName>
</protein>
<keyword evidence="3" id="KW-1185">Reference proteome</keyword>
<feature type="region of interest" description="Disordered" evidence="1">
    <location>
        <begin position="36"/>
        <end position="60"/>
    </location>
</feature>
<organism evidence="2 3">
    <name type="scientific">Nocardia colli</name>
    <dbReference type="NCBI Taxonomy" id="2545717"/>
    <lineage>
        <taxon>Bacteria</taxon>
        <taxon>Bacillati</taxon>
        <taxon>Actinomycetota</taxon>
        <taxon>Actinomycetes</taxon>
        <taxon>Mycobacteriales</taxon>
        <taxon>Nocardiaceae</taxon>
        <taxon>Nocardia</taxon>
    </lineage>
</organism>
<dbReference type="InterPro" id="IPR012340">
    <property type="entry name" value="NA-bd_OB-fold"/>
</dbReference>
<evidence type="ECO:0000313" key="2">
    <source>
        <dbReference type="EMBL" id="KAA8886811.1"/>
    </source>
</evidence>
<reference evidence="2 3" key="1">
    <citation type="submission" date="2019-09" db="EMBL/GenBank/DDBJ databases">
        <authorList>
            <person name="Wang X."/>
        </authorList>
    </citation>
    <scope>NUCLEOTIDE SEQUENCE [LARGE SCALE GENOMIC DNA]</scope>
    <source>
        <strain evidence="2 3">CICC 11023</strain>
    </source>
</reference>
<dbReference type="EMBL" id="VXLC01000010">
    <property type="protein sequence ID" value="KAA8886811.1"/>
    <property type="molecule type" value="Genomic_DNA"/>
</dbReference>
<sequence length="144" mass="15709">MNVLIGCTPSESTPSGVACGLARRIHDDVLARSGKIWPADPAGGDQPLLPTQDGWQGQSSSIPYGQIVTAKDPDPSLDGVIRWWLPHSYDGLIASDSGDDVWFSRWEFRGDDQRITPGMPVTWLIGEGQHGKYRKASEVRPAQP</sequence>
<dbReference type="Proteomes" id="UP000323876">
    <property type="component" value="Unassembled WGS sequence"/>
</dbReference>
<comment type="caution">
    <text evidence="2">The sequence shown here is derived from an EMBL/GenBank/DDBJ whole genome shotgun (WGS) entry which is preliminary data.</text>
</comment>
<dbReference type="AlphaFoldDB" id="A0A5N0EHH7"/>
<dbReference type="OrthoDB" id="4529915at2"/>
<gene>
    <name evidence="2" type="ORF">F3087_21565</name>
</gene>
<name>A0A5N0EHH7_9NOCA</name>
<evidence type="ECO:0000313" key="3">
    <source>
        <dbReference type="Proteomes" id="UP000323876"/>
    </source>
</evidence>
<evidence type="ECO:0000256" key="1">
    <source>
        <dbReference type="SAM" id="MobiDB-lite"/>
    </source>
</evidence>
<accession>A0A5N0EHH7</accession>